<feature type="transmembrane region" description="Helical" evidence="1">
    <location>
        <begin position="374"/>
        <end position="394"/>
    </location>
</feature>
<gene>
    <name evidence="2" type="ORF">METZ01_LOCUS39539</name>
</gene>
<keyword evidence="1" id="KW-0812">Transmembrane</keyword>
<feature type="transmembrane region" description="Helical" evidence="1">
    <location>
        <begin position="15"/>
        <end position="34"/>
    </location>
</feature>
<dbReference type="EMBL" id="UINC01001693">
    <property type="protein sequence ID" value="SUZ86685.1"/>
    <property type="molecule type" value="Genomic_DNA"/>
</dbReference>
<keyword evidence="1" id="KW-1133">Transmembrane helix</keyword>
<dbReference type="AlphaFoldDB" id="A0A381R4K6"/>
<feature type="transmembrane region" description="Helical" evidence="1">
    <location>
        <begin position="151"/>
        <end position="173"/>
    </location>
</feature>
<organism evidence="2">
    <name type="scientific">marine metagenome</name>
    <dbReference type="NCBI Taxonomy" id="408172"/>
    <lineage>
        <taxon>unclassified sequences</taxon>
        <taxon>metagenomes</taxon>
        <taxon>ecological metagenomes</taxon>
    </lineage>
</organism>
<evidence type="ECO:0008006" key="3">
    <source>
        <dbReference type="Google" id="ProtNLM"/>
    </source>
</evidence>
<evidence type="ECO:0000256" key="1">
    <source>
        <dbReference type="SAM" id="Phobius"/>
    </source>
</evidence>
<protein>
    <recommendedName>
        <fullName evidence="3">Quinol:cytochrome C oxidoreductase</fullName>
    </recommendedName>
</protein>
<feature type="transmembrane region" description="Helical" evidence="1">
    <location>
        <begin position="110"/>
        <end position="131"/>
    </location>
</feature>
<reference evidence="2" key="1">
    <citation type="submission" date="2018-05" db="EMBL/GenBank/DDBJ databases">
        <authorList>
            <person name="Lanie J.A."/>
            <person name="Ng W.-L."/>
            <person name="Kazmierczak K.M."/>
            <person name="Andrzejewski T.M."/>
            <person name="Davidsen T.M."/>
            <person name="Wayne K.J."/>
            <person name="Tettelin H."/>
            <person name="Glass J.I."/>
            <person name="Rusch D."/>
            <person name="Podicherti R."/>
            <person name="Tsui H.-C.T."/>
            <person name="Winkler M.E."/>
        </authorList>
    </citation>
    <scope>NUCLEOTIDE SEQUENCE</scope>
</reference>
<accession>A0A381R4K6</accession>
<feature type="transmembrane region" description="Helical" evidence="1">
    <location>
        <begin position="346"/>
        <end position="368"/>
    </location>
</feature>
<feature type="transmembrane region" description="Helical" evidence="1">
    <location>
        <begin position="230"/>
        <end position="253"/>
    </location>
</feature>
<sequence length="418" mass="49238">MKENFIFSSNIKKNLFYLFIVGLLLSVIGAFFIINGGNGHAEELHSIANESHSSFQWYHRVFSNLWINNMYFIGISVTTVFFVAIQYVAQAGWSAGIIRVPMSFGSWLPYGFVLLLITFAIANHDIFHWTHDYLYDTSDPRYDKIIDGKKAYLNLPFFLSRMVLFFLVWYYLYRRIVKLSVLEDINGGNKYWNKIFTLSAIFVVFYGLSSSVAAWDWILSIDTHWFSTMFGWYVFASWWVSSLAFITYVVVLLKDNGYLKHVNFSVIHDLGKFVFAFSVFWTYIWFSQYMLVYYANLPEETTYFIERLRSDNYVGFFYANLFINFFFPFLFLMTRASKRHTRFLKIVCPIILFGHFIDFYLMITPGIVKENNGFGLLEIGILMVYLSMFLFVIFKSLSSRNLIARNHPMLDESIHHDI</sequence>
<proteinExistence type="predicted"/>
<evidence type="ECO:0000313" key="2">
    <source>
        <dbReference type="EMBL" id="SUZ86685.1"/>
    </source>
</evidence>
<dbReference type="PANTHER" id="PTHR43044">
    <property type="match status" value="1"/>
</dbReference>
<feature type="transmembrane region" description="Helical" evidence="1">
    <location>
        <begin position="194"/>
        <end position="218"/>
    </location>
</feature>
<keyword evidence="1" id="KW-0472">Membrane</keyword>
<name>A0A381R4K6_9ZZZZ</name>
<feature type="transmembrane region" description="Helical" evidence="1">
    <location>
        <begin position="315"/>
        <end position="334"/>
    </location>
</feature>
<feature type="transmembrane region" description="Helical" evidence="1">
    <location>
        <begin position="273"/>
        <end position="295"/>
    </location>
</feature>
<dbReference type="PANTHER" id="PTHR43044:SF1">
    <property type="entry name" value="QUINOL:CYTOCHROME C OXIDOREDUCTASE QUINONE-BINDING SUBUNIT 2"/>
    <property type="match status" value="1"/>
</dbReference>
<feature type="transmembrane region" description="Helical" evidence="1">
    <location>
        <begin position="70"/>
        <end position="89"/>
    </location>
</feature>